<organism evidence="2">
    <name type="scientific">marine sediment metagenome</name>
    <dbReference type="NCBI Taxonomy" id="412755"/>
    <lineage>
        <taxon>unclassified sequences</taxon>
        <taxon>metagenomes</taxon>
        <taxon>ecological metagenomes</taxon>
    </lineage>
</organism>
<evidence type="ECO:0000313" key="2">
    <source>
        <dbReference type="EMBL" id="KKK91088.1"/>
    </source>
</evidence>
<feature type="transmembrane region" description="Helical" evidence="1">
    <location>
        <begin position="6"/>
        <end position="23"/>
    </location>
</feature>
<feature type="transmembrane region" description="Helical" evidence="1">
    <location>
        <begin position="43"/>
        <end position="63"/>
    </location>
</feature>
<dbReference type="EMBL" id="LAZR01048808">
    <property type="protein sequence ID" value="KKK91088.1"/>
    <property type="molecule type" value="Genomic_DNA"/>
</dbReference>
<keyword evidence="1" id="KW-0812">Transmembrane</keyword>
<keyword evidence="1" id="KW-1133">Transmembrane helix</keyword>
<name>A0A0F8ZBG3_9ZZZZ</name>
<protein>
    <submittedName>
        <fullName evidence="2">Uncharacterized protein</fullName>
    </submittedName>
</protein>
<proteinExistence type="predicted"/>
<reference evidence="2" key="1">
    <citation type="journal article" date="2015" name="Nature">
        <title>Complex archaea that bridge the gap between prokaryotes and eukaryotes.</title>
        <authorList>
            <person name="Spang A."/>
            <person name="Saw J.H."/>
            <person name="Jorgensen S.L."/>
            <person name="Zaremba-Niedzwiedzka K."/>
            <person name="Martijn J."/>
            <person name="Lind A.E."/>
            <person name="van Eijk R."/>
            <person name="Schleper C."/>
            <person name="Guy L."/>
            <person name="Ettema T.J."/>
        </authorList>
    </citation>
    <scope>NUCLEOTIDE SEQUENCE</scope>
</reference>
<comment type="caution">
    <text evidence="2">The sequence shown here is derived from an EMBL/GenBank/DDBJ whole genome shotgun (WGS) entry which is preliminary data.</text>
</comment>
<gene>
    <name evidence="2" type="ORF">LCGC14_2716490</name>
</gene>
<evidence type="ECO:0000256" key="1">
    <source>
        <dbReference type="SAM" id="Phobius"/>
    </source>
</evidence>
<accession>A0A0F8ZBG3</accession>
<keyword evidence="1" id="KW-0472">Membrane</keyword>
<sequence length="113" mass="12388">MIESVYITLIIISFIMLPASFFIRVNKTGQDVSGNSPKFLQQVVLLAISTILFAALAAASFNVEIFTCTASDCVKDSFVFEDNAYIFGFFALISGVLTLVKSFDAFFFAKGKL</sequence>
<feature type="transmembrane region" description="Helical" evidence="1">
    <location>
        <begin position="83"/>
        <end position="109"/>
    </location>
</feature>
<dbReference type="AlphaFoldDB" id="A0A0F8ZBG3"/>